<sequence length="71" mass="7229">MVFGDGKELPVPSTLLQRKLLAATVVKDLDPTCRSASCQLSTAVALFPPAAAAVALSVQAASCCVLACSHD</sequence>
<organism evidence="1">
    <name type="scientific">Oryza barthii</name>
    <dbReference type="NCBI Taxonomy" id="65489"/>
    <lineage>
        <taxon>Eukaryota</taxon>
        <taxon>Viridiplantae</taxon>
        <taxon>Streptophyta</taxon>
        <taxon>Embryophyta</taxon>
        <taxon>Tracheophyta</taxon>
        <taxon>Spermatophyta</taxon>
        <taxon>Magnoliopsida</taxon>
        <taxon>Liliopsida</taxon>
        <taxon>Poales</taxon>
        <taxon>Poaceae</taxon>
        <taxon>BOP clade</taxon>
        <taxon>Oryzoideae</taxon>
        <taxon>Oryzeae</taxon>
        <taxon>Oryzinae</taxon>
        <taxon>Oryza</taxon>
    </lineage>
</organism>
<dbReference type="HOGENOM" id="CLU_2743999_0_0_1"/>
<proteinExistence type="predicted"/>
<keyword evidence="2" id="KW-1185">Reference proteome</keyword>
<protein>
    <submittedName>
        <fullName evidence="1">Uncharacterized protein</fullName>
    </submittedName>
</protein>
<dbReference type="PaxDb" id="65489-OBART02G10900.1"/>
<dbReference type="Gramene" id="OBART02G10900.1">
    <property type="protein sequence ID" value="OBART02G10900.1"/>
    <property type="gene ID" value="OBART02G10900"/>
</dbReference>
<reference evidence="1" key="2">
    <citation type="submission" date="2015-03" db="UniProtKB">
        <authorList>
            <consortium name="EnsemblPlants"/>
        </authorList>
    </citation>
    <scope>IDENTIFICATION</scope>
</reference>
<evidence type="ECO:0000313" key="1">
    <source>
        <dbReference type="EnsemblPlants" id="OBART02G10900.1"/>
    </source>
</evidence>
<accession>A0A0D3F366</accession>
<reference evidence="1" key="1">
    <citation type="journal article" date="2009" name="Rice">
        <title>De Novo Next Generation Sequencing of Plant Genomes.</title>
        <authorList>
            <person name="Rounsley S."/>
            <person name="Marri P.R."/>
            <person name="Yu Y."/>
            <person name="He R."/>
            <person name="Sisneros N."/>
            <person name="Goicoechea J.L."/>
            <person name="Lee S.J."/>
            <person name="Angelova A."/>
            <person name="Kudrna D."/>
            <person name="Luo M."/>
            <person name="Affourtit J."/>
            <person name="Desany B."/>
            <person name="Knight J."/>
            <person name="Niazi F."/>
            <person name="Egholm M."/>
            <person name="Wing R.A."/>
        </authorList>
    </citation>
    <scope>NUCLEOTIDE SEQUENCE [LARGE SCALE GENOMIC DNA]</scope>
    <source>
        <strain evidence="1">cv. IRGC 105608</strain>
    </source>
</reference>
<name>A0A0D3F366_9ORYZ</name>
<evidence type="ECO:0000313" key="2">
    <source>
        <dbReference type="Proteomes" id="UP000026960"/>
    </source>
</evidence>
<dbReference type="AlphaFoldDB" id="A0A0D3F366"/>
<dbReference type="Proteomes" id="UP000026960">
    <property type="component" value="Chromosome 2"/>
</dbReference>
<dbReference type="EnsemblPlants" id="OBART02G10900.1">
    <property type="protein sequence ID" value="OBART02G10900.1"/>
    <property type="gene ID" value="OBART02G10900"/>
</dbReference>